<comment type="catalytic activity">
    <reaction evidence="12">
        <text>a pyranoside + acceptor = a pyranosid-3,4-diulose + reduced acceptor.</text>
        <dbReference type="EC" id="1.1.99.29"/>
    </reaction>
</comment>
<evidence type="ECO:0000256" key="8">
    <source>
        <dbReference type="ARBA" id="ARBA00033986"/>
    </source>
</evidence>
<evidence type="ECO:0000256" key="3">
    <source>
        <dbReference type="ARBA" id="ARBA00010790"/>
    </source>
</evidence>
<dbReference type="SUPFAM" id="SSF54373">
    <property type="entry name" value="FAD-linked reductases, C-terminal domain"/>
    <property type="match status" value="1"/>
</dbReference>
<dbReference type="InterPro" id="IPR038765">
    <property type="entry name" value="Papain-like_cys_pep_sf"/>
</dbReference>
<feature type="region of interest" description="Disordered" evidence="14">
    <location>
        <begin position="699"/>
        <end position="727"/>
    </location>
</feature>
<comment type="subunit">
    <text evidence="4">Monomer.</text>
</comment>
<comment type="subcellular location">
    <subcellularLocation>
        <location evidence="2">Secreted</location>
    </subcellularLocation>
</comment>
<feature type="compositionally biased region" description="Polar residues" evidence="14">
    <location>
        <begin position="48"/>
        <end position="59"/>
    </location>
</feature>
<dbReference type="GO" id="GO:0006508">
    <property type="term" value="P:proteolysis"/>
    <property type="evidence" value="ECO:0007669"/>
    <property type="project" value="InterPro"/>
</dbReference>
<comment type="catalytic activity">
    <reaction evidence="11">
        <text>a pyranoside + acceptor = a pyranosid-3-ulose + reduced acceptor.</text>
        <dbReference type="EC" id="1.1.99.29"/>
    </reaction>
</comment>
<evidence type="ECO:0000256" key="9">
    <source>
        <dbReference type="ARBA" id="ARBA00034010"/>
    </source>
</evidence>
<evidence type="ECO:0000256" key="7">
    <source>
        <dbReference type="ARBA" id="ARBA00024699"/>
    </source>
</evidence>
<dbReference type="GO" id="GO:0033718">
    <property type="term" value="F:pyranose dehydrogenase (acceptor) activity"/>
    <property type="evidence" value="ECO:0007669"/>
    <property type="project" value="UniProtKB-EC"/>
</dbReference>
<dbReference type="Pfam" id="PF00648">
    <property type="entry name" value="Peptidase_C2"/>
    <property type="match status" value="1"/>
</dbReference>
<gene>
    <name evidence="16" type="ORF">NLJ89_g4308</name>
</gene>
<dbReference type="GO" id="GO:0004198">
    <property type="term" value="F:calcium-dependent cysteine-type endopeptidase activity"/>
    <property type="evidence" value="ECO:0007669"/>
    <property type="project" value="InterPro"/>
</dbReference>
<dbReference type="InterPro" id="IPR012132">
    <property type="entry name" value="GMC_OxRdtase"/>
</dbReference>
<keyword evidence="17" id="KW-1185">Reference proteome</keyword>
<feature type="compositionally biased region" description="Pro residues" evidence="14">
    <location>
        <begin position="31"/>
        <end position="47"/>
    </location>
</feature>
<evidence type="ECO:0000256" key="10">
    <source>
        <dbReference type="ARBA" id="ARBA00034029"/>
    </source>
</evidence>
<dbReference type="SUPFAM" id="SSF51905">
    <property type="entry name" value="FAD/NAD(P)-binding domain"/>
    <property type="match status" value="1"/>
</dbReference>
<dbReference type="PANTHER" id="PTHR11552:SF115">
    <property type="entry name" value="DEHYDROGENASE XPTC-RELATED"/>
    <property type="match status" value="1"/>
</dbReference>
<dbReference type="Gene3D" id="3.50.50.60">
    <property type="entry name" value="FAD/NAD(P)-binding domain"/>
    <property type="match status" value="1"/>
</dbReference>
<comment type="function">
    <text evidence="7">Catalyzes the single-oxidation or sequential double oxidation reaction of carbohydrates primarily at carbon-2 and/or carbon-3 with the concomitant reduction of the flavin. The enzyme exhibits a broad sugar substrate specificity, oxidizing different aldopyranoses to the corresponding C-1, C-2, C-3 or C-1,2, C-2,3 and C-3,4 (di)dehydro sugars with substrate-specific regioselectivity. Accepts only a narrow range of electron acceptors such as substituted benzoquinones and complexed metal ions and reacts extremely slowly with O(2) as acceptor. May play a role in the natural recycling of plant matter by oxidizing all major monosaccharides in lignocellulose and by reducing quinone compounds or reactive radical species generated during lignin depolymerization.</text>
</comment>
<dbReference type="InterPro" id="IPR001300">
    <property type="entry name" value="Peptidase_C2_calpain_cat"/>
</dbReference>
<organism evidence="16 17">
    <name type="scientific">Agrocybe chaxingu</name>
    <dbReference type="NCBI Taxonomy" id="84603"/>
    <lineage>
        <taxon>Eukaryota</taxon>
        <taxon>Fungi</taxon>
        <taxon>Dikarya</taxon>
        <taxon>Basidiomycota</taxon>
        <taxon>Agaricomycotina</taxon>
        <taxon>Agaricomycetes</taxon>
        <taxon>Agaricomycetidae</taxon>
        <taxon>Agaricales</taxon>
        <taxon>Agaricineae</taxon>
        <taxon>Strophariaceae</taxon>
        <taxon>Agrocybe</taxon>
    </lineage>
</organism>
<evidence type="ECO:0000256" key="12">
    <source>
        <dbReference type="ARBA" id="ARBA00034059"/>
    </source>
</evidence>
<dbReference type="OrthoDB" id="424753at2759"/>
<comment type="caution">
    <text evidence="13">Lacks conserved residue(s) required for the propagation of feature annotation.</text>
</comment>
<dbReference type="GO" id="GO:0044550">
    <property type="term" value="P:secondary metabolite biosynthetic process"/>
    <property type="evidence" value="ECO:0007669"/>
    <property type="project" value="TreeGrafter"/>
</dbReference>
<sequence length="1366" mass="151328">MSEVSSRRSRSVRRDSRYHHHQNGHAYNHHGPPPPPPPQQHELPPPANNSQPKVTKSSVNTVSYAQQQLGACVTEGMEKAYEECKVTVERIAAQCRAKNRRFRDIDFDLENDSNRCLHNLVENNTFVLTSDIRRVPEIFENPVFYSGTKQSAEIVQGAVEDCYLVSALSSITSIDKLVKNLCVAHDEDVGIYGFVFYRDCYWVPVIVDDMLFTRVPKYEQLTAVEKELYHFEKEKYNSTARKGAEALYFARPTTNGETWIPLVEKAYAKLHGDYASIMYGRTCDAVEDMTGGVSNLILSKDILDKDKFWHEELVKANQDRLFGCWFKTLNGNRSGIKNASVDGLVGNLSHSVVKAVEIKGKRFVVLRDPWGEAGWEGSWSDGSKEWTKEWLDVLPELGHSFGGKGQFVMEYSDFLNVWQEIQRTLIFDDSWLMSSQWLLVSQPYPYMNALSYGDVSYTFSLPKASPAIIVFSKYNMRYFKDIQGPCIWNLSFILAKEGETEPLAESSYSFFYTRSVSVELDLAAGNYVVLGRLDPVPVRDKDYFRNGLTSGWDRRKLAHIITERAKGQSIASNYKPNSQLLSTPISKTLASEYAKADKTTVDAIKTHSGGVKPGESVTVTTTTTTKTVIAKNGANQEERHARPYSYNPNNISAAPMPPTANGYGPHVNGQQQLEAGWVGITPATPPAVSPAASPPILPYGGPLPPPPPLDLRPASPTARPPAPPLSSDVLEEDNSIVVGLKVYTKKIAPTVIFGRLKIALGAVQGYVHALGLKARQISAHEVSASYDYIVVGGGQSGLVVANRLSENPNRSVLVVEYGYFDDNPAQVEPSSSVPGTWPQKNLFNTTSVPQPGLNNRLGQVYAAAVVGGGSTINGMVFDRGSAEDYDIWERFGNPGWGWKHLLPYFKKSTTFSPPRPELAREFNITWDAERAYGNGPIQANFPDWQWPTLKVQWDAWKEIGMPVNVEGAAGDSWGAYWTPTAMDTSYRRSYSRTGYWDPASGRKNLDILIGHRVNEVLFNSRKRATAVTIQERDTPNDAPRLTVKATREVVLCAGWLHTPHILQRSGLGPRARLEEAGIKVLVDLPGVGSNLQDHPAFTIEYQYLTDLFPNPTSLTDNATFAMWANEQWNQRRGPLSLGITNSLVTAPLVTLPNYRNILRKGYVQNVGAYLPRTYSEQQVKSFIIQRDILLSSIPKLNNGVVEIIFAGKPGTWIIFMKPLSRGTALLNTTDIYAEPIIDYNTNINPVDLDIMVSTIALYRKWMSSKAMKQLTPLETFPGLNVTDSEQIIASLKNTMGSGVGHSCCTAAMAPRELSGVVGPDLTVYGVTGLSIGDLSIVPIIPATHTCATVYAIAEKAADLIKARHTS</sequence>
<evidence type="ECO:0000256" key="4">
    <source>
        <dbReference type="ARBA" id="ARBA00011245"/>
    </source>
</evidence>
<comment type="caution">
    <text evidence="16">The sequence shown here is derived from an EMBL/GenBank/DDBJ whole genome shotgun (WGS) entry which is preliminary data.</text>
</comment>
<protein>
    <recommendedName>
        <fullName evidence="5">pyranose dehydrogenase (acceptor)</fullName>
        <ecNumber evidence="5">1.1.99.29</ecNumber>
    </recommendedName>
</protein>
<keyword evidence="6" id="KW-0964">Secreted</keyword>
<dbReference type="InterPro" id="IPR000172">
    <property type="entry name" value="GMC_OxRdtase_N"/>
</dbReference>
<dbReference type="InterPro" id="IPR036188">
    <property type="entry name" value="FAD/NAD-bd_sf"/>
</dbReference>
<dbReference type="SUPFAM" id="SSF54001">
    <property type="entry name" value="Cysteine proteinases"/>
    <property type="match status" value="1"/>
</dbReference>
<dbReference type="Pfam" id="PF00732">
    <property type="entry name" value="GMC_oxred_N"/>
    <property type="match status" value="1"/>
</dbReference>
<dbReference type="Gene3D" id="3.90.70.10">
    <property type="entry name" value="Cysteine proteinases"/>
    <property type="match status" value="1"/>
</dbReference>
<dbReference type="Proteomes" id="UP001148786">
    <property type="component" value="Unassembled WGS sequence"/>
</dbReference>
<proteinExistence type="inferred from homology"/>
<dbReference type="SMART" id="SM00230">
    <property type="entry name" value="CysPc"/>
    <property type="match status" value="1"/>
</dbReference>
<evidence type="ECO:0000256" key="5">
    <source>
        <dbReference type="ARBA" id="ARBA00013177"/>
    </source>
</evidence>
<accession>A0A9W8K358</accession>
<dbReference type="GO" id="GO:0005576">
    <property type="term" value="C:extracellular region"/>
    <property type="evidence" value="ECO:0007669"/>
    <property type="project" value="UniProtKB-SubCell"/>
</dbReference>
<comment type="catalytic activity">
    <reaction evidence="8">
        <text>pyranose + acceptor = pyranos-2-ulose + reduced acceptor.</text>
        <dbReference type="EC" id="1.1.99.29"/>
    </reaction>
</comment>
<dbReference type="Pfam" id="PF05199">
    <property type="entry name" value="GMC_oxred_C"/>
    <property type="match status" value="1"/>
</dbReference>
<dbReference type="GO" id="GO:0050660">
    <property type="term" value="F:flavin adenine dinucleotide binding"/>
    <property type="evidence" value="ECO:0007669"/>
    <property type="project" value="InterPro"/>
</dbReference>
<evidence type="ECO:0000256" key="1">
    <source>
        <dbReference type="ARBA" id="ARBA00001974"/>
    </source>
</evidence>
<dbReference type="PANTHER" id="PTHR11552">
    <property type="entry name" value="GLUCOSE-METHANOL-CHOLINE GMC OXIDOREDUCTASE"/>
    <property type="match status" value="1"/>
</dbReference>
<comment type="cofactor">
    <cofactor evidence="1">
        <name>FAD</name>
        <dbReference type="ChEBI" id="CHEBI:57692"/>
    </cofactor>
</comment>
<dbReference type="EC" id="1.1.99.29" evidence="5"/>
<dbReference type="Gene3D" id="3.30.560.10">
    <property type="entry name" value="Glucose Oxidase, domain 3"/>
    <property type="match status" value="1"/>
</dbReference>
<comment type="catalytic activity">
    <reaction evidence="10">
        <text>pyranose + acceptor = pyranos-3-ulose + reduced acceptor.</text>
        <dbReference type="EC" id="1.1.99.29"/>
    </reaction>
</comment>
<feature type="region of interest" description="Disordered" evidence="14">
    <location>
        <begin position="1"/>
        <end position="59"/>
    </location>
</feature>
<evidence type="ECO:0000259" key="15">
    <source>
        <dbReference type="PROSITE" id="PS50203"/>
    </source>
</evidence>
<dbReference type="InterPro" id="IPR007867">
    <property type="entry name" value="GMC_OxRtase_C"/>
</dbReference>
<feature type="compositionally biased region" description="Pro residues" evidence="14">
    <location>
        <begin position="699"/>
        <end position="710"/>
    </location>
</feature>
<feature type="domain" description="Calpain catalytic" evidence="15">
    <location>
        <begin position="133"/>
        <end position="422"/>
    </location>
</feature>
<name>A0A9W8K358_9AGAR</name>
<feature type="compositionally biased region" description="Basic residues" evidence="14">
    <location>
        <begin position="7"/>
        <end position="23"/>
    </location>
</feature>
<evidence type="ECO:0000313" key="17">
    <source>
        <dbReference type="Proteomes" id="UP001148786"/>
    </source>
</evidence>
<comment type="catalytic activity">
    <reaction evidence="9">
        <text>pyranose + acceptor = pyranos-2,3-diulose + reduced acceptor.</text>
        <dbReference type="EC" id="1.1.99.29"/>
    </reaction>
</comment>
<evidence type="ECO:0000256" key="11">
    <source>
        <dbReference type="ARBA" id="ARBA00034050"/>
    </source>
</evidence>
<dbReference type="EMBL" id="JANKHO010000351">
    <property type="protein sequence ID" value="KAJ3511068.1"/>
    <property type="molecule type" value="Genomic_DNA"/>
</dbReference>
<evidence type="ECO:0000256" key="13">
    <source>
        <dbReference type="PROSITE-ProRule" id="PRU00239"/>
    </source>
</evidence>
<evidence type="ECO:0000313" key="16">
    <source>
        <dbReference type="EMBL" id="KAJ3511068.1"/>
    </source>
</evidence>
<reference evidence="16" key="1">
    <citation type="submission" date="2022-07" db="EMBL/GenBank/DDBJ databases">
        <title>Genome Sequence of Agrocybe chaxingu.</title>
        <authorList>
            <person name="Buettner E."/>
        </authorList>
    </citation>
    <scope>NUCLEOTIDE SEQUENCE</scope>
    <source>
        <strain evidence="16">MP-N11</strain>
    </source>
</reference>
<dbReference type="PROSITE" id="PS50203">
    <property type="entry name" value="CALPAIN_CAT"/>
    <property type="match status" value="1"/>
</dbReference>
<evidence type="ECO:0000256" key="14">
    <source>
        <dbReference type="SAM" id="MobiDB-lite"/>
    </source>
</evidence>
<comment type="similarity">
    <text evidence="3">Belongs to the GMC oxidoreductase family.</text>
</comment>
<evidence type="ECO:0000256" key="6">
    <source>
        <dbReference type="ARBA" id="ARBA00022525"/>
    </source>
</evidence>
<evidence type="ECO:0000256" key="2">
    <source>
        <dbReference type="ARBA" id="ARBA00004613"/>
    </source>
</evidence>